<dbReference type="Pfam" id="PF00668">
    <property type="entry name" value="Condensation"/>
    <property type="match status" value="3"/>
</dbReference>
<protein>
    <submittedName>
        <fullName evidence="6">Nonribosomal peptide synthetase dtxS1</fullName>
    </submittedName>
</protein>
<dbReference type="Pfam" id="PF00550">
    <property type="entry name" value="PP-binding"/>
    <property type="match status" value="2"/>
</dbReference>
<proteinExistence type="predicted"/>
<dbReference type="PROSITE" id="PS00455">
    <property type="entry name" value="AMP_BINDING"/>
    <property type="match status" value="2"/>
</dbReference>
<sequence length="2419" mass="263105">MVEENVGFAVKGIDGITPSTIFRTAWALLTRSYTGDSDVVFGMTVNGRNAPVPGIEHMSGPTIATVPTRIRWDSRGDTTLRNLLETVQMDATAMIPFEQTGLQHISRINEDAQAACQFGTLFVVQQDDGEEYEALTSIMQLYDTTDNRSTEFTTQPLLVECITDASNKSVSIRLSYDPNLLESSLVSGIARQFKHILAQLVQSGNLDMPIAALAILKAGAAFVALDPAQPDERLATIMTLSKARLVLSSKGLEERLARLSKNTPNVVCTSELVTTPDCHTPFIKRRRVSGSNALLKRVKESPDHLAYVIFTSGSTGVPKGVMISHRAASSSIMAHATAFGVDSSSRTLQFSSLTFDACIFEIFTTLSTGGCICMPSESQRVDDLAAAINSLSINTVMLTPSVLALLSPESIPSLRSIIFIAEQVTDDDIQRWSGQCRIQNGYGPTECTVVCVVNPDLRDGGRIGHAVGCRAWVVETDNVDKLVPIGCPGELLIEGPSLAMGYLNDAERTQASFISNSAWTAKGSPGNSATRLFYKTGDLVRQTSNGSFIYLGRKDTQVKLRGQRIELGEVDFHIRRALPSTTVRSDIVELRQQKAGSSMLKALAAFIQTGRIDINCHDRAGTFSAPYMVPSIFIPITKMPLTVSGKTDRQRLKAIAAKIPHKHLDTLRALQRGAAGEGPRVAPRDDKERRMVLAWSNVLQLEPDSISVNDSFFRLGGDSISAMKLVTAARSVSILITVADIFQTPVLANLCRCGSTGSQEIETVPPFSLIPAYDKLMHQEAARQCGVPPHELEDLYPCTPLQQGLISLSVKEEGSYIIREVFRLRSVRTSRFQKAWEYVASIHPILRTRLVHLDTYGTLQAVMSTKQAIEWRTASSLQEYLAQDKKEAIGLGTPLSRYGLVLPASPEDDVLFVWTAHHAMYDGWSMPIIKNAIATAYMDFMVPETPAFNTFIKYIRNANSAAAEDFWQSYFDGAGTSPFPAVPHGSVQDYRADRSETVVIPWKSKPREGVTDSIILRTAYALVVGAYTGSCDVVFGTTLSGRNVPVPGIEMMTGPTITTVPVRLLWDADMTGQELLQNAQRQATDMIPFEQMGLINIAKVSDSAKASCQFQSIFVVQLNREDDSPACKSLFGHQLEHSAMNESPSQDGASHQTYPLGIEVSVGNNSLHMSATFDSRIINPLEMRRILFQLGHAASLLDRNSNVPISTLNLVGSTDMAQIQAWNVQGPPAGIREAIYDVIGRNPAAEPAVSAWDGDLTYAELTRLSNGLAHHLRAKGVGVGAETVVAFSYEKSKWVPVIMLAIIKAGGAFVALDAGQPSSRLKFIVEEAGVTILLTSPTLAQSPSLASLPVKQIYPESLSFSTEEQDSTPTPAHDVPVADSLAYVVFTSGSTGVPKGVMVSHSAAASSMLAHGSAMGITSESRVLQFSSYTFDACVLEILGSLLAGACVCIPSHKEASGNLNTAVRKYGVNFAALSPRVASLLRPEEVPAINAIALGAEVVTSSDIQRWEGRRVSNGYGPTECTVVCVIESSNHKPGRIGRGVGCICWIVDPGDPNKLAPVGAPGELLIEGPCLARGYLHQEEKTRASFVQDLEWTKAFPIPSGKSRRFYKTGDIVRYDSDGGILFIGRKDTQAKLRGQRIELSEVEHHLRRLLPDYQVVADIISFPQQNNLMALVAFVVSPDSKGSSSGLSSMLPLDSEPAKGLSQAWSAAMAEMSQAVPLYMVPSMYIPLETIPLTTSSKTDRRRLQAIVTDITTDDLDLLRGVQALEKNMLSAWAQVLGLAPSKIGIRDSFFRLGGDSITAMRLVPIAAETGISLRVSDVFKYPVLADLCQHQTEGSSFTDEWTDLGGSQDLSPGTEEIDDETLSGSTSTGLSTETKASSTSHVKYHVAPATDFQALAFEYSQLRRRGWVTYFVFRFLDQFSHERIRNACTQLVRHHSILRMKLKLANSRLWQLVAPQDSVHPSFERLHVASDDIDTFTTRLIEVDEARRLGATETRTKFFIVESPSQTHLVMRLAHTHYDGLSFPLLLQTFTQALRQREPPAEVPFSNFTSDIQALPSRQSMAYWRQLLKGSNMTPVITSAAVAANDGIVGLATRLVSLPSLSQASVTFASVLKAAWAVVLAQHSHRSDVVFGCLVSGRFAPVSGIESVVGPCVNISPVRISTDVHNSSTRAFLQAVHMQHTRSMEHEHIGFRRIATGATSWPARTTFAGASIVQHQNIPLAAELNETLPDLPFELSAKASTANAAAVWITTTALPAENLLSIDFSYALKTVTPRVAETLLQALCVAIEHFGNNWNADVPLPDTFSGATLKTDQPLLPCNLEVASVTSKSVATSVGGDDDVWKIVNRAWDALQKDHVRDSAPAERTTSMFDLWNDNLVAVALKAIYESLGVYLDMEQLLQNPAMEDQATLLASLGL</sequence>
<dbReference type="SMART" id="SM00823">
    <property type="entry name" value="PKS_PP"/>
    <property type="match status" value="2"/>
</dbReference>
<dbReference type="InterPro" id="IPR010071">
    <property type="entry name" value="AA_adenyl_dom"/>
</dbReference>
<keyword evidence="1" id="KW-0596">Phosphopantetheine</keyword>
<organism evidence="6 7">
    <name type="scientific">Colletotrichum liriopes</name>
    <dbReference type="NCBI Taxonomy" id="708192"/>
    <lineage>
        <taxon>Eukaryota</taxon>
        <taxon>Fungi</taxon>
        <taxon>Dikarya</taxon>
        <taxon>Ascomycota</taxon>
        <taxon>Pezizomycotina</taxon>
        <taxon>Sordariomycetes</taxon>
        <taxon>Hypocreomycetidae</taxon>
        <taxon>Glomerellales</taxon>
        <taxon>Glomerellaceae</taxon>
        <taxon>Colletotrichum</taxon>
        <taxon>Colletotrichum spaethianum species complex</taxon>
    </lineage>
</organism>
<dbReference type="GO" id="GO:0016874">
    <property type="term" value="F:ligase activity"/>
    <property type="evidence" value="ECO:0007669"/>
    <property type="project" value="UniProtKB-KW"/>
</dbReference>
<feature type="domain" description="Carrier" evidence="5">
    <location>
        <begin position="1763"/>
        <end position="1839"/>
    </location>
</feature>
<feature type="region of interest" description="Disordered" evidence="4">
    <location>
        <begin position="1852"/>
        <end position="1878"/>
    </location>
</feature>
<comment type="caution">
    <text evidence="6">The sequence shown here is derived from an EMBL/GenBank/DDBJ whole genome shotgun (WGS) entry which is preliminary data.</text>
</comment>
<dbReference type="InterPro" id="IPR042099">
    <property type="entry name" value="ANL_N_sf"/>
</dbReference>
<evidence type="ECO:0000256" key="3">
    <source>
        <dbReference type="ARBA" id="ARBA00022598"/>
    </source>
</evidence>
<dbReference type="PROSITE" id="PS00012">
    <property type="entry name" value="PHOSPHOPANTETHEINE"/>
    <property type="match status" value="1"/>
</dbReference>
<dbReference type="InterPro" id="IPR009081">
    <property type="entry name" value="PP-bd_ACP"/>
</dbReference>
<evidence type="ECO:0000256" key="4">
    <source>
        <dbReference type="SAM" id="MobiDB-lite"/>
    </source>
</evidence>
<dbReference type="GO" id="GO:0031177">
    <property type="term" value="F:phosphopantetheine binding"/>
    <property type="evidence" value="ECO:0007669"/>
    <property type="project" value="InterPro"/>
</dbReference>
<dbReference type="GO" id="GO:0043041">
    <property type="term" value="P:amino acid activation for nonribosomal peptide biosynthetic process"/>
    <property type="evidence" value="ECO:0007669"/>
    <property type="project" value="TreeGrafter"/>
</dbReference>
<dbReference type="InterPro" id="IPR036736">
    <property type="entry name" value="ACP-like_sf"/>
</dbReference>
<dbReference type="InterPro" id="IPR001242">
    <property type="entry name" value="Condensation_dom"/>
</dbReference>
<gene>
    <name evidence="6" type="ORF">ColLi_09182</name>
</gene>
<dbReference type="InterPro" id="IPR000873">
    <property type="entry name" value="AMP-dep_synth/lig_dom"/>
</dbReference>
<name>A0AA37GT51_9PEZI</name>
<dbReference type="GO" id="GO:0005737">
    <property type="term" value="C:cytoplasm"/>
    <property type="evidence" value="ECO:0007669"/>
    <property type="project" value="TreeGrafter"/>
</dbReference>
<feature type="domain" description="Carrier" evidence="5">
    <location>
        <begin position="682"/>
        <end position="758"/>
    </location>
</feature>
<keyword evidence="2" id="KW-0597">Phosphoprotein</keyword>
<dbReference type="PROSITE" id="PS50075">
    <property type="entry name" value="CARRIER"/>
    <property type="match status" value="2"/>
</dbReference>
<dbReference type="Gene3D" id="3.30.559.10">
    <property type="entry name" value="Chloramphenicol acetyltransferase-like domain"/>
    <property type="match status" value="2"/>
</dbReference>
<dbReference type="Pfam" id="PF00501">
    <property type="entry name" value="AMP-binding"/>
    <property type="match status" value="2"/>
</dbReference>
<dbReference type="Gene3D" id="3.30.300.30">
    <property type="match status" value="2"/>
</dbReference>
<dbReference type="PANTHER" id="PTHR45527:SF1">
    <property type="entry name" value="FATTY ACID SYNTHASE"/>
    <property type="match status" value="1"/>
</dbReference>
<keyword evidence="7" id="KW-1185">Reference proteome</keyword>
<reference evidence="6 7" key="1">
    <citation type="submission" date="2021-07" db="EMBL/GenBank/DDBJ databases">
        <title>Genome data of Colletotrichum spaethianum.</title>
        <authorList>
            <person name="Utami Y.D."/>
            <person name="Hiruma K."/>
        </authorList>
    </citation>
    <scope>NUCLEOTIDE SEQUENCE [LARGE SCALE GENOMIC DNA]</scope>
    <source>
        <strain evidence="6 7">MAFF 242679</strain>
    </source>
</reference>
<accession>A0AA37GT51</accession>
<dbReference type="InterPro" id="IPR023213">
    <property type="entry name" value="CAT-like_dom_sf"/>
</dbReference>
<evidence type="ECO:0000259" key="5">
    <source>
        <dbReference type="PROSITE" id="PS50075"/>
    </source>
</evidence>
<dbReference type="FunFam" id="3.30.300.30:FF:000015">
    <property type="entry name" value="Nonribosomal peptide synthase SidD"/>
    <property type="match status" value="1"/>
</dbReference>
<dbReference type="Gene3D" id="3.40.50.980">
    <property type="match status" value="2"/>
</dbReference>
<dbReference type="SUPFAM" id="SSF56801">
    <property type="entry name" value="Acetyl-CoA synthetase-like"/>
    <property type="match status" value="2"/>
</dbReference>
<dbReference type="CDD" id="cd19545">
    <property type="entry name" value="FUM14_C_NRPS-like"/>
    <property type="match status" value="1"/>
</dbReference>
<keyword evidence="3" id="KW-0436">Ligase</keyword>
<dbReference type="NCBIfam" id="TIGR01733">
    <property type="entry name" value="AA-adenyl-dom"/>
    <property type="match status" value="2"/>
</dbReference>
<dbReference type="EMBL" id="BPPX01000021">
    <property type="protein sequence ID" value="GJC86344.1"/>
    <property type="molecule type" value="Genomic_DNA"/>
</dbReference>
<dbReference type="InterPro" id="IPR006162">
    <property type="entry name" value="Ppantetheine_attach_site"/>
</dbReference>
<dbReference type="FunFam" id="1.10.1200.10:FF:000005">
    <property type="entry name" value="Nonribosomal peptide synthetase 1"/>
    <property type="match status" value="2"/>
</dbReference>
<dbReference type="InterPro" id="IPR020806">
    <property type="entry name" value="PKS_PP-bd"/>
</dbReference>
<evidence type="ECO:0000256" key="2">
    <source>
        <dbReference type="ARBA" id="ARBA00022553"/>
    </source>
</evidence>
<dbReference type="InterPro" id="IPR020845">
    <property type="entry name" value="AMP-binding_CS"/>
</dbReference>
<dbReference type="SUPFAM" id="SSF52777">
    <property type="entry name" value="CoA-dependent acyltransferases"/>
    <property type="match status" value="5"/>
</dbReference>
<dbReference type="Gene3D" id="1.10.1200.10">
    <property type="entry name" value="ACP-like"/>
    <property type="match status" value="2"/>
</dbReference>
<dbReference type="Proteomes" id="UP001055172">
    <property type="component" value="Unassembled WGS sequence"/>
</dbReference>
<dbReference type="Gene3D" id="3.30.559.30">
    <property type="entry name" value="Nonribosomal peptide synthetase, condensation domain"/>
    <property type="match status" value="3"/>
</dbReference>
<dbReference type="Gene3D" id="3.40.50.12780">
    <property type="entry name" value="N-terminal domain of ligase-like"/>
    <property type="match status" value="1"/>
</dbReference>
<dbReference type="CDD" id="cd05918">
    <property type="entry name" value="A_NRPS_SidN3_like"/>
    <property type="match status" value="2"/>
</dbReference>
<dbReference type="GO" id="GO:0044550">
    <property type="term" value="P:secondary metabolite biosynthetic process"/>
    <property type="evidence" value="ECO:0007669"/>
    <property type="project" value="TreeGrafter"/>
</dbReference>
<feature type="compositionally biased region" description="Low complexity" evidence="4">
    <location>
        <begin position="1866"/>
        <end position="1878"/>
    </location>
</feature>
<evidence type="ECO:0000256" key="1">
    <source>
        <dbReference type="ARBA" id="ARBA00022450"/>
    </source>
</evidence>
<dbReference type="Gene3D" id="2.30.38.10">
    <property type="entry name" value="Luciferase, Domain 3"/>
    <property type="match status" value="1"/>
</dbReference>
<dbReference type="InterPro" id="IPR045851">
    <property type="entry name" value="AMP-bd_C_sf"/>
</dbReference>
<evidence type="ECO:0000313" key="6">
    <source>
        <dbReference type="EMBL" id="GJC86344.1"/>
    </source>
</evidence>
<dbReference type="PANTHER" id="PTHR45527">
    <property type="entry name" value="NONRIBOSOMAL PEPTIDE SYNTHETASE"/>
    <property type="match status" value="1"/>
</dbReference>
<evidence type="ECO:0000313" key="7">
    <source>
        <dbReference type="Proteomes" id="UP001055172"/>
    </source>
</evidence>
<dbReference type="SUPFAM" id="SSF47336">
    <property type="entry name" value="ACP-like"/>
    <property type="match status" value="2"/>
</dbReference>
<dbReference type="SMART" id="SM01294">
    <property type="entry name" value="PKS_PP_betabranch"/>
    <property type="match status" value="1"/>
</dbReference>